<accession>A0A8T0E5R7</accession>
<proteinExistence type="predicted"/>
<sequence length="74" mass="8243">MDATGVNSFDVLADGQGKDDFRSSLAVIMNKELGWLVSLCLKIPINNKLRCVCPSLWRGVKERNCDVEIECVVE</sequence>
<comment type="caution">
    <text evidence="1">The sequence shown here is derived from an EMBL/GenBank/DDBJ whole genome shotgun (WGS) entry which is preliminary data.</text>
</comment>
<evidence type="ECO:0000313" key="1">
    <source>
        <dbReference type="EMBL" id="KAF8764770.1"/>
    </source>
</evidence>
<dbReference type="AlphaFoldDB" id="A0A8T0E5R7"/>
<gene>
    <name evidence="1" type="ORF">HNY73_022816</name>
</gene>
<dbReference type="EMBL" id="JABXBU010002231">
    <property type="protein sequence ID" value="KAF8764770.1"/>
    <property type="molecule type" value="Genomic_DNA"/>
</dbReference>
<name>A0A8T0E5R7_ARGBR</name>
<evidence type="ECO:0000313" key="2">
    <source>
        <dbReference type="Proteomes" id="UP000807504"/>
    </source>
</evidence>
<dbReference type="Proteomes" id="UP000807504">
    <property type="component" value="Unassembled WGS sequence"/>
</dbReference>
<protein>
    <submittedName>
        <fullName evidence="1">Uncharacterized protein</fullName>
    </submittedName>
</protein>
<organism evidence="1 2">
    <name type="scientific">Argiope bruennichi</name>
    <name type="common">Wasp spider</name>
    <name type="synonym">Aranea bruennichi</name>
    <dbReference type="NCBI Taxonomy" id="94029"/>
    <lineage>
        <taxon>Eukaryota</taxon>
        <taxon>Metazoa</taxon>
        <taxon>Ecdysozoa</taxon>
        <taxon>Arthropoda</taxon>
        <taxon>Chelicerata</taxon>
        <taxon>Arachnida</taxon>
        <taxon>Araneae</taxon>
        <taxon>Araneomorphae</taxon>
        <taxon>Entelegynae</taxon>
        <taxon>Araneoidea</taxon>
        <taxon>Araneidae</taxon>
        <taxon>Argiope</taxon>
    </lineage>
</organism>
<keyword evidence="2" id="KW-1185">Reference proteome</keyword>
<reference evidence="1" key="1">
    <citation type="journal article" date="2020" name="bioRxiv">
        <title>Chromosome-level reference genome of the European wasp spider Argiope bruennichi: a resource for studies on range expansion and evolutionary adaptation.</title>
        <authorList>
            <person name="Sheffer M.M."/>
            <person name="Hoppe A."/>
            <person name="Krehenwinkel H."/>
            <person name="Uhl G."/>
            <person name="Kuss A.W."/>
            <person name="Jensen L."/>
            <person name="Jensen C."/>
            <person name="Gillespie R.G."/>
            <person name="Hoff K.J."/>
            <person name="Prost S."/>
        </authorList>
    </citation>
    <scope>NUCLEOTIDE SEQUENCE</scope>
</reference>
<reference evidence="1" key="2">
    <citation type="submission" date="2020-06" db="EMBL/GenBank/DDBJ databases">
        <authorList>
            <person name="Sheffer M."/>
        </authorList>
    </citation>
    <scope>NUCLEOTIDE SEQUENCE</scope>
</reference>